<keyword evidence="2" id="KW-1185">Reference proteome</keyword>
<dbReference type="Proteomes" id="UP001442494">
    <property type="component" value="Unassembled WGS sequence"/>
</dbReference>
<evidence type="ECO:0000313" key="1">
    <source>
        <dbReference type="EMBL" id="MEP0868101.1"/>
    </source>
</evidence>
<protein>
    <submittedName>
        <fullName evidence="1">Uncharacterized protein</fullName>
    </submittedName>
</protein>
<proteinExistence type="predicted"/>
<evidence type="ECO:0000313" key="2">
    <source>
        <dbReference type="Proteomes" id="UP001442494"/>
    </source>
</evidence>
<reference evidence="1 2" key="1">
    <citation type="submission" date="2022-04" db="EMBL/GenBank/DDBJ databases">
        <title>Positive selection, recombination, and allopatry shape intraspecific diversity of widespread and dominant cyanobacteria.</title>
        <authorList>
            <person name="Wei J."/>
            <person name="Shu W."/>
            <person name="Hu C."/>
        </authorList>
    </citation>
    <scope>NUCLEOTIDE SEQUENCE [LARGE SCALE GENOMIC DNA]</scope>
    <source>
        <strain evidence="1 2">GB2-A5</strain>
    </source>
</reference>
<organism evidence="1 2">
    <name type="scientific">Funiculus sociatus GB2-A5</name>
    <dbReference type="NCBI Taxonomy" id="2933946"/>
    <lineage>
        <taxon>Bacteria</taxon>
        <taxon>Bacillati</taxon>
        <taxon>Cyanobacteriota</taxon>
        <taxon>Cyanophyceae</taxon>
        <taxon>Coleofasciculales</taxon>
        <taxon>Coleofasciculaceae</taxon>
        <taxon>Funiculus</taxon>
    </lineage>
</organism>
<comment type="caution">
    <text evidence="1">The sequence shown here is derived from an EMBL/GenBank/DDBJ whole genome shotgun (WGS) entry which is preliminary data.</text>
</comment>
<name>A0ABV0JZL8_9CYAN</name>
<accession>A0ABV0JZL8</accession>
<dbReference type="RefSeq" id="WP_190421142.1">
    <property type="nucleotide sequence ID" value="NZ_JAMPKK010000113.1"/>
</dbReference>
<gene>
    <name evidence="1" type="ORF">NDI37_27065</name>
</gene>
<sequence>MTSKFWVKSYKFSSVVGMTLGLLMPGLSLLAVTPFSALAWELPPQPTPPSECSGAGLADYFITETYFISIFTCENVDNYFFVATKISDQSEIKSTKVTIEADRTYLAITSDDEGNEIAYKVGGDQLTLFKNGKQVWYEEASKP</sequence>
<dbReference type="EMBL" id="JAMPKK010000113">
    <property type="protein sequence ID" value="MEP0868101.1"/>
    <property type="molecule type" value="Genomic_DNA"/>
</dbReference>